<gene>
    <name evidence="1" type="ORF">FNU79_18570</name>
</gene>
<organism evidence="1 2">
    <name type="scientific">Deinococcus detaillensis</name>
    <dbReference type="NCBI Taxonomy" id="2592048"/>
    <lineage>
        <taxon>Bacteria</taxon>
        <taxon>Thermotogati</taxon>
        <taxon>Deinococcota</taxon>
        <taxon>Deinococci</taxon>
        <taxon>Deinococcales</taxon>
        <taxon>Deinococcaceae</taxon>
        <taxon>Deinococcus</taxon>
    </lineage>
</organism>
<dbReference type="AlphaFoldDB" id="A0A553UG00"/>
<keyword evidence="2" id="KW-1185">Reference proteome</keyword>
<dbReference type="Proteomes" id="UP000316092">
    <property type="component" value="Unassembled WGS sequence"/>
</dbReference>
<dbReference type="RefSeq" id="WP_143722279.1">
    <property type="nucleotide sequence ID" value="NZ_VKDB01000057.1"/>
</dbReference>
<protein>
    <submittedName>
        <fullName evidence="1">Uncharacterized protein</fullName>
    </submittedName>
</protein>
<comment type="caution">
    <text evidence="1">The sequence shown here is derived from an EMBL/GenBank/DDBJ whole genome shotgun (WGS) entry which is preliminary data.</text>
</comment>
<dbReference type="EMBL" id="VKDB01000057">
    <property type="protein sequence ID" value="TSA78941.1"/>
    <property type="molecule type" value="Genomic_DNA"/>
</dbReference>
<proteinExistence type="predicted"/>
<name>A0A553UG00_9DEIO</name>
<sequence>MPKSIYANLRPKPENLGVTPLREGETTQTMRIRSHTAAVRWAAGLSAAERGAIFAAAHLVATSTEHEHSPTPIRLELGSGIPSEKAAHHGLIVQQLKDGGNLERIGKLWRLTTADGEARTLNQKMIDVLLRLDVLRSVD</sequence>
<evidence type="ECO:0000313" key="1">
    <source>
        <dbReference type="EMBL" id="TSA78941.1"/>
    </source>
</evidence>
<reference evidence="1 2" key="1">
    <citation type="submission" date="2019-07" db="EMBL/GenBank/DDBJ databases">
        <title>Deinococcus detaillus sp. nov., isolated from humus soil in Antarctica.</title>
        <authorList>
            <person name="Zhang K."/>
        </authorList>
    </citation>
    <scope>NUCLEOTIDE SEQUENCE [LARGE SCALE GENOMIC DNA]</scope>
    <source>
        <strain evidence="1 2">H1</strain>
    </source>
</reference>
<evidence type="ECO:0000313" key="2">
    <source>
        <dbReference type="Proteomes" id="UP000316092"/>
    </source>
</evidence>
<accession>A0A553UG00</accession>